<dbReference type="InterPro" id="IPR007227">
    <property type="entry name" value="Cell_shape_determining_MreD"/>
</dbReference>
<reference evidence="10 12" key="2">
    <citation type="submission" date="2013-03" db="EMBL/GenBank/DDBJ databases">
        <title>The Genome Sequence of Enterococcus haemoperoxidus BAA-382 (PacBio/Illumina hybrid assembly).</title>
        <authorList>
            <consortium name="The Broad Institute Genomics Platform"/>
            <consortium name="The Broad Institute Genome Sequencing Center for Infectious Disease"/>
            <person name="Earl A."/>
            <person name="Russ C."/>
            <person name="Gilmore M."/>
            <person name="Surin D."/>
            <person name="Walker B."/>
            <person name="Young S."/>
            <person name="Zeng Q."/>
            <person name="Gargeya S."/>
            <person name="Fitzgerald M."/>
            <person name="Haas B."/>
            <person name="Abouelleil A."/>
            <person name="Allen A.W."/>
            <person name="Alvarado L."/>
            <person name="Arachchi H.M."/>
            <person name="Berlin A.M."/>
            <person name="Chapman S.B."/>
            <person name="Gainer-Dewar J."/>
            <person name="Goldberg J."/>
            <person name="Griggs A."/>
            <person name="Gujja S."/>
            <person name="Hansen M."/>
            <person name="Howarth C."/>
            <person name="Imamovic A."/>
            <person name="Ireland A."/>
            <person name="Larimer J."/>
            <person name="McCowan C."/>
            <person name="Murphy C."/>
            <person name="Pearson M."/>
            <person name="Poon T.W."/>
            <person name="Priest M."/>
            <person name="Roberts A."/>
            <person name="Saif S."/>
            <person name="Shea T."/>
            <person name="Sisk P."/>
            <person name="Sykes S."/>
            <person name="Wortman J."/>
            <person name="Nusbaum C."/>
            <person name="Birren B."/>
        </authorList>
    </citation>
    <scope>NUCLEOTIDE SEQUENCE [LARGE SCALE GENOMIC DNA]</scope>
    <source>
        <strain evidence="10 12">ATCC BAA-382</strain>
    </source>
</reference>
<dbReference type="eggNOG" id="COG2891">
    <property type="taxonomic scope" value="Bacteria"/>
</dbReference>
<dbReference type="PATRIC" id="fig|1158608.3.peg.1591"/>
<dbReference type="NCBIfam" id="TIGR03426">
    <property type="entry name" value="shape_MreD"/>
    <property type="match status" value="1"/>
</dbReference>
<dbReference type="Pfam" id="PF04093">
    <property type="entry name" value="MreD"/>
    <property type="match status" value="1"/>
</dbReference>
<keyword evidence="3" id="KW-1003">Cell membrane</keyword>
<evidence type="ECO:0000313" key="12">
    <source>
        <dbReference type="Proteomes" id="UP000014197"/>
    </source>
</evidence>
<evidence type="ECO:0000256" key="2">
    <source>
        <dbReference type="ARBA" id="ARBA00007776"/>
    </source>
</evidence>
<evidence type="ECO:0000256" key="8">
    <source>
        <dbReference type="SAM" id="Phobius"/>
    </source>
</evidence>
<keyword evidence="6 8" id="KW-1133">Transmembrane helix</keyword>
<dbReference type="EMBL" id="AJAR01000014">
    <property type="protein sequence ID" value="EOH97131.1"/>
    <property type="molecule type" value="Genomic_DNA"/>
</dbReference>
<name>R2SWE6_9ENTE</name>
<evidence type="ECO:0000256" key="7">
    <source>
        <dbReference type="ARBA" id="ARBA00023136"/>
    </source>
</evidence>
<evidence type="ECO:0000313" key="11">
    <source>
        <dbReference type="Proteomes" id="UP000013858"/>
    </source>
</evidence>
<reference evidence="9 11" key="1">
    <citation type="submission" date="2013-02" db="EMBL/GenBank/DDBJ databases">
        <title>The Genome Sequence of Enterococcus haemoperoxidus BAA-382.</title>
        <authorList>
            <consortium name="The Broad Institute Genome Sequencing Platform"/>
            <consortium name="The Broad Institute Genome Sequencing Center for Infectious Disease"/>
            <person name="Earl A.M."/>
            <person name="Gilmore M.S."/>
            <person name="Lebreton F."/>
            <person name="Walker B."/>
            <person name="Young S.K."/>
            <person name="Zeng Q."/>
            <person name="Gargeya S."/>
            <person name="Fitzgerald M."/>
            <person name="Haas B."/>
            <person name="Abouelleil A."/>
            <person name="Alvarado L."/>
            <person name="Arachchi H.M."/>
            <person name="Berlin A.M."/>
            <person name="Chapman S.B."/>
            <person name="Dewar J."/>
            <person name="Goldberg J."/>
            <person name="Griggs A."/>
            <person name="Gujja S."/>
            <person name="Hansen M."/>
            <person name="Howarth C."/>
            <person name="Imamovic A."/>
            <person name="Larimer J."/>
            <person name="McCowan C."/>
            <person name="Murphy C."/>
            <person name="Neiman D."/>
            <person name="Pearson M."/>
            <person name="Priest M."/>
            <person name="Roberts A."/>
            <person name="Saif S."/>
            <person name="Shea T."/>
            <person name="Sisk P."/>
            <person name="Sykes S."/>
            <person name="Wortman J."/>
            <person name="Nusbaum C."/>
            <person name="Birren B."/>
        </authorList>
    </citation>
    <scope>NUCLEOTIDE SEQUENCE [LARGE SCALE GENOMIC DNA]</scope>
    <source>
        <strain evidence="9 11">ATCC BAA-382</strain>
    </source>
</reference>
<organism evidence="9 11">
    <name type="scientific">Enterococcus haemoperoxidus ATCC BAA-382</name>
    <dbReference type="NCBI Taxonomy" id="1158608"/>
    <lineage>
        <taxon>Bacteria</taxon>
        <taxon>Bacillati</taxon>
        <taxon>Bacillota</taxon>
        <taxon>Bacilli</taxon>
        <taxon>Lactobacillales</taxon>
        <taxon>Enterococcaceae</taxon>
        <taxon>Enterococcus</taxon>
    </lineage>
</organism>
<evidence type="ECO:0000256" key="1">
    <source>
        <dbReference type="ARBA" id="ARBA00004651"/>
    </source>
</evidence>
<dbReference type="STRING" id="155618.RV06_GL000241"/>
<comment type="subcellular location">
    <subcellularLocation>
        <location evidence="1">Cell membrane</location>
        <topology evidence="1">Multi-pass membrane protein</topology>
    </subcellularLocation>
</comment>
<keyword evidence="12" id="KW-1185">Reference proteome</keyword>
<feature type="transmembrane region" description="Helical" evidence="8">
    <location>
        <begin position="12"/>
        <end position="30"/>
    </location>
</feature>
<evidence type="ECO:0000256" key="5">
    <source>
        <dbReference type="ARBA" id="ARBA00022960"/>
    </source>
</evidence>
<evidence type="ECO:0000313" key="10">
    <source>
        <dbReference type="EMBL" id="EOT59944.1"/>
    </source>
</evidence>
<dbReference type="EMBL" id="ASVY01000003">
    <property type="protein sequence ID" value="EOT59944.1"/>
    <property type="molecule type" value="Genomic_DNA"/>
</dbReference>
<comment type="caution">
    <text evidence="9">The sequence shown here is derived from an EMBL/GenBank/DDBJ whole genome shotgun (WGS) entry which is preliminary data.</text>
</comment>
<evidence type="ECO:0000313" key="9">
    <source>
        <dbReference type="EMBL" id="EOH97131.1"/>
    </source>
</evidence>
<feature type="transmembrane region" description="Helical" evidence="8">
    <location>
        <begin position="80"/>
        <end position="99"/>
    </location>
</feature>
<evidence type="ECO:0000256" key="3">
    <source>
        <dbReference type="ARBA" id="ARBA00022475"/>
    </source>
</evidence>
<dbReference type="Proteomes" id="UP000014197">
    <property type="component" value="Unassembled WGS sequence"/>
</dbReference>
<keyword evidence="5" id="KW-0133">Cell shape</keyword>
<feature type="transmembrane region" description="Helical" evidence="8">
    <location>
        <begin position="111"/>
        <end position="134"/>
    </location>
</feature>
<sequence>MQVMQVIRKENVRYYAPIVFFLLMLIDGQLTQAARNVTDNVYFPNAHFMLLAFLMAVPNLSKRYLLITALVLGMICDSYYIGIIGIYTVALAATVMMMYRFQRVVHTNLLTAFFGMIIFVTTYELIAMGLQIIFHLSNVAPLLFITKVLGPTLLFNMLIFVIFSYPMKRLFANE</sequence>
<evidence type="ECO:0000256" key="4">
    <source>
        <dbReference type="ARBA" id="ARBA00022692"/>
    </source>
</evidence>
<feature type="transmembrane region" description="Helical" evidence="8">
    <location>
        <begin position="140"/>
        <end position="163"/>
    </location>
</feature>
<accession>R2SWE6</accession>
<evidence type="ECO:0000256" key="6">
    <source>
        <dbReference type="ARBA" id="ARBA00022989"/>
    </source>
</evidence>
<dbReference type="GO" id="GO:0005886">
    <property type="term" value="C:plasma membrane"/>
    <property type="evidence" value="ECO:0007669"/>
    <property type="project" value="UniProtKB-SubCell"/>
</dbReference>
<keyword evidence="7 8" id="KW-0472">Membrane</keyword>
<dbReference type="AlphaFoldDB" id="R2SWE6"/>
<dbReference type="GO" id="GO:0008360">
    <property type="term" value="P:regulation of cell shape"/>
    <property type="evidence" value="ECO:0007669"/>
    <property type="project" value="UniProtKB-KW"/>
</dbReference>
<dbReference type="Proteomes" id="UP000013858">
    <property type="component" value="Unassembled WGS sequence"/>
</dbReference>
<comment type="similarity">
    <text evidence="2">Belongs to the MreD family.</text>
</comment>
<protein>
    <submittedName>
        <fullName evidence="9">Rod shape-determining protein MreD</fullName>
    </submittedName>
</protein>
<proteinExistence type="inferred from homology"/>
<keyword evidence="4 8" id="KW-0812">Transmembrane</keyword>
<gene>
    <name evidence="10" type="ORF">I583_02579</name>
    <name evidence="9" type="ORF">UAW_01613</name>
</gene>